<gene>
    <name evidence="10" type="ORF">FSW04_24210</name>
</gene>
<keyword evidence="1 6" id="KW-0597">Phosphoprotein</keyword>
<dbReference type="SMART" id="SM00448">
    <property type="entry name" value="REC"/>
    <property type="match status" value="1"/>
</dbReference>
<evidence type="ECO:0000256" key="4">
    <source>
        <dbReference type="ARBA" id="ARBA00023125"/>
    </source>
</evidence>
<dbReference type="Gene3D" id="6.10.250.690">
    <property type="match status" value="1"/>
</dbReference>
<dbReference type="CDD" id="cd00383">
    <property type="entry name" value="trans_reg_C"/>
    <property type="match status" value="1"/>
</dbReference>
<reference evidence="10 11" key="1">
    <citation type="journal article" date="2018" name="J. Microbiol.">
        <title>Baekduia soli gen. nov., sp. nov., a novel bacterium isolated from the soil of Baekdu Mountain and proposal of a novel family name, Baekduiaceae fam. nov.</title>
        <authorList>
            <person name="An D.S."/>
            <person name="Siddiqi M.Z."/>
            <person name="Kim K.H."/>
            <person name="Yu H.S."/>
            <person name="Im W.T."/>
        </authorList>
    </citation>
    <scope>NUCLEOTIDE SEQUENCE [LARGE SCALE GENOMIC DNA]</scope>
    <source>
        <strain evidence="10 11">BR7-21</strain>
    </source>
</reference>
<accession>A0A5B8UCJ7</accession>
<evidence type="ECO:0000256" key="2">
    <source>
        <dbReference type="ARBA" id="ARBA00023012"/>
    </source>
</evidence>
<dbReference type="GO" id="GO:0000976">
    <property type="term" value="F:transcription cis-regulatory region binding"/>
    <property type="evidence" value="ECO:0007669"/>
    <property type="project" value="TreeGrafter"/>
</dbReference>
<evidence type="ECO:0000256" key="1">
    <source>
        <dbReference type="ARBA" id="ARBA00022553"/>
    </source>
</evidence>
<dbReference type="PROSITE" id="PS50110">
    <property type="entry name" value="RESPONSE_REGULATORY"/>
    <property type="match status" value="1"/>
</dbReference>
<dbReference type="InterPro" id="IPR001789">
    <property type="entry name" value="Sig_transdc_resp-reg_receiver"/>
</dbReference>
<dbReference type="OrthoDB" id="3820102at2"/>
<dbReference type="PANTHER" id="PTHR48111:SF22">
    <property type="entry name" value="REGULATOR OF RPOS"/>
    <property type="match status" value="1"/>
</dbReference>
<evidence type="ECO:0000256" key="6">
    <source>
        <dbReference type="PROSITE-ProRule" id="PRU00169"/>
    </source>
</evidence>
<dbReference type="EMBL" id="CP042430">
    <property type="protein sequence ID" value="QEC50382.1"/>
    <property type="molecule type" value="Genomic_DNA"/>
</dbReference>
<dbReference type="SUPFAM" id="SSF52172">
    <property type="entry name" value="CheY-like"/>
    <property type="match status" value="1"/>
</dbReference>
<dbReference type="GO" id="GO:0032993">
    <property type="term" value="C:protein-DNA complex"/>
    <property type="evidence" value="ECO:0007669"/>
    <property type="project" value="TreeGrafter"/>
</dbReference>
<dbReference type="PROSITE" id="PS51755">
    <property type="entry name" value="OMPR_PHOB"/>
    <property type="match status" value="1"/>
</dbReference>
<dbReference type="InterPro" id="IPR011006">
    <property type="entry name" value="CheY-like_superfamily"/>
</dbReference>
<dbReference type="InterPro" id="IPR036388">
    <property type="entry name" value="WH-like_DNA-bd_sf"/>
</dbReference>
<feature type="modified residue" description="4-aspartylphosphate" evidence="6">
    <location>
        <position position="53"/>
    </location>
</feature>
<dbReference type="RefSeq" id="WP_146922952.1">
    <property type="nucleotide sequence ID" value="NZ_CP042430.1"/>
</dbReference>
<dbReference type="AlphaFoldDB" id="A0A5B8UCJ7"/>
<evidence type="ECO:0000313" key="11">
    <source>
        <dbReference type="Proteomes" id="UP000321805"/>
    </source>
</evidence>
<dbReference type="InterPro" id="IPR039420">
    <property type="entry name" value="WalR-like"/>
</dbReference>
<dbReference type="GO" id="GO:0000156">
    <property type="term" value="F:phosphorelay response regulator activity"/>
    <property type="evidence" value="ECO:0007669"/>
    <property type="project" value="TreeGrafter"/>
</dbReference>
<dbReference type="KEGG" id="bsol:FSW04_24210"/>
<protein>
    <submittedName>
        <fullName evidence="10">Response regulator transcription factor</fullName>
    </submittedName>
</protein>
<sequence>MSPRILVVDDDPSVLRMLARTLTAEGHQVDAVGDGGAALAAVARRAPEAVVLDVGMPGMDGLAVCRRLRAGGLTAPVLLLTARDAVADRVAGLEAGADDYLVKPFAVEELLARLAAIARRGQPAGDVIAVGALRLDPVAREVLRDGRAVALTERECALLELLLRHPRMVVTREHALDELWGSAAVENVVDRCVMSLRRKLGAPELIRTVRGVGFVLEP</sequence>
<organism evidence="10 11">
    <name type="scientific">Baekduia soli</name>
    <dbReference type="NCBI Taxonomy" id="496014"/>
    <lineage>
        <taxon>Bacteria</taxon>
        <taxon>Bacillati</taxon>
        <taxon>Actinomycetota</taxon>
        <taxon>Thermoleophilia</taxon>
        <taxon>Solirubrobacterales</taxon>
        <taxon>Baekduiaceae</taxon>
        <taxon>Baekduia</taxon>
    </lineage>
</organism>
<dbReference type="GO" id="GO:0005829">
    <property type="term" value="C:cytosol"/>
    <property type="evidence" value="ECO:0007669"/>
    <property type="project" value="TreeGrafter"/>
</dbReference>
<dbReference type="FunFam" id="3.40.50.2300:FF:000001">
    <property type="entry name" value="DNA-binding response regulator PhoB"/>
    <property type="match status" value="1"/>
</dbReference>
<keyword evidence="11" id="KW-1185">Reference proteome</keyword>
<dbReference type="PANTHER" id="PTHR48111">
    <property type="entry name" value="REGULATOR OF RPOS"/>
    <property type="match status" value="1"/>
</dbReference>
<evidence type="ECO:0000256" key="7">
    <source>
        <dbReference type="PROSITE-ProRule" id="PRU01091"/>
    </source>
</evidence>
<proteinExistence type="predicted"/>
<dbReference type="SMART" id="SM00862">
    <property type="entry name" value="Trans_reg_C"/>
    <property type="match status" value="1"/>
</dbReference>
<keyword evidence="5" id="KW-0804">Transcription</keyword>
<evidence type="ECO:0000256" key="5">
    <source>
        <dbReference type="ARBA" id="ARBA00023163"/>
    </source>
</evidence>
<keyword evidence="4 7" id="KW-0238">DNA-binding</keyword>
<dbReference type="Gene3D" id="1.10.10.10">
    <property type="entry name" value="Winged helix-like DNA-binding domain superfamily/Winged helix DNA-binding domain"/>
    <property type="match status" value="1"/>
</dbReference>
<evidence type="ECO:0000259" key="9">
    <source>
        <dbReference type="PROSITE" id="PS51755"/>
    </source>
</evidence>
<evidence type="ECO:0000259" key="8">
    <source>
        <dbReference type="PROSITE" id="PS50110"/>
    </source>
</evidence>
<evidence type="ECO:0000313" key="10">
    <source>
        <dbReference type="EMBL" id="QEC50382.1"/>
    </source>
</evidence>
<feature type="DNA-binding region" description="OmpR/PhoB-type" evidence="7">
    <location>
        <begin position="125"/>
        <end position="218"/>
    </location>
</feature>
<dbReference type="Gene3D" id="3.40.50.2300">
    <property type="match status" value="1"/>
</dbReference>
<dbReference type="Pfam" id="PF00072">
    <property type="entry name" value="Response_reg"/>
    <property type="match status" value="1"/>
</dbReference>
<dbReference type="Pfam" id="PF00486">
    <property type="entry name" value="Trans_reg_C"/>
    <property type="match status" value="1"/>
</dbReference>
<dbReference type="Proteomes" id="UP000321805">
    <property type="component" value="Chromosome"/>
</dbReference>
<evidence type="ECO:0000256" key="3">
    <source>
        <dbReference type="ARBA" id="ARBA00023015"/>
    </source>
</evidence>
<dbReference type="GO" id="GO:0006355">
    <property type="term" value="P:regulation of DNA-templated transcription"/>
    <property type="evidence" value="ECO:0007669"/>
    <property type="project" value="InterPro"/>
</dbReference>
<feature type="domain" description="OmpR/PhoB-type" evidence="9">
    <location>
        <begin position="125"/>
        <end position="218"/>
    </location>
</feature>
<keyword evidence="3" id="KW-0805">Transcription regulation</keyword>
<keyword evidence="2" id="KW-0902">Two-component regulatory system</keyword>
<name>A0A5B8UCJ7_9ACTN</name>
<dbReference type="InterPro" id="IPR001867">
    <property type="entry name" value="OmpR/PhoB-type_DNA-bd"/>
</dbReference>
<feature type="domain" description="Response regulatory" evidence="8">
    <location>
        <begin position="4"/>
        <end position="118"/>
    </location>
</feature>